<evidence type="ECO:0000313" key="1">
    <source>
        <dbReference type="EMBL" id="MBE1424572.1"/>
    </source>
</evidence>
<name>A0ABR9H1J6_9BACT</name>
<dbReference type="EMBL" id="JADBGG010000006">
    <property type="protein sequence ID" value="MBE1424572.1"/>
    <property type="molecule type" value="Genomic_DNA"/>
</dbReference>
<accession>A0ABR9H1J6</accession>
<dbReference type="Proteomes" id="UP000639010">
    <property type="component" value="Unassembled WGS sequence"/>
</dbReference>
<sequence>MLNISDDIESMRDLSRWERPVHGHASLDAFLATKSLQDGIHAIAYRGVYLEFNLHRRASKSMLVFFNAALSSRTSDVKLPAFSGTRAPHATDACVLMVSDPGLYLDRDIRLAWYAGASGMRLQEDMAKVLRHIQDVLSIARMVLYGASGGGFAALYYAPFLRNAIAVPCNPQINLLIYSPGILGRYLRTAYGYKGAPSAFESADIPDRPTVRIRPEHVRGSRIVYLQNALDARHFNREFLPFLHEQGFSRGRGVVEVHSDRLVSVCGDNWGEGHRAPPAKFVYDLLHSLTKTDGWDRLPETIPALYARTANRFRQVVLKLENGGFTAQAVLHEPQGEDEITMVLYRDDIEIETIRVASAEFGRFSCAADNGRYRVTARAARDHSTEEKTWGDRLLSLFRTRNVFDEMRSRVVVVG</sequence>
<organism evidence="1 2">
    <name type="scientific">Desulfomicrobium macestii</name>
    <dbReference type="NCBI Taxonomy" id="90731"/>
    <lineage>
        <taxon>Bacteria</taxon>
        <taxon>Pseudomonadati</taxon>
        <taxon>Thermodesulfobacteriota</taxon>
        <taxon>Desulfovibrionia</taxon>
        <taxon>Desulfovibrionales</taxon>
        <taxon>Desulfomicrobiaceae</taxon>
        <taxon>Desulfomicrobium</taxon>
    </lineage>
</organism>
<gene>
    <name evidence="1" type="ORF">H4684_001204</name>
</gene>
<dbReference type="SUPFAM" id="SSF53474">
    <property type="entry name" value="alpha/beta-Hydrolases"/>
    <property type="match status" value="1"/>
</dbReference>
<evidence type="ECO:0000313" key="2">
    <source>
        <dbReference type="Proteomes" id="UP000639010"/>
    </source>
</evidence>
<proteinExistence type="predicted"/>
<keyword evidence="2" id="KW-1185">Reference proteome</keyword>
<dbReference type="RefSeq" id="WP_192623151.1">
    <property type="nucleotide sequence ID" value="NZ_JADBGG010000006.1"/>
</dbReference>
<protein>
    <submittedName>
        <fullName evidence="1">Uncharacterized protein</fullName>
    </submittedName>
</protein>
<reference evidence="1 2" key="1">
    <citation type="submission" date="2020-10" db="EMBL/GenBank/DDBJ databases">
        <title>Genomic Encyclopedia of Type Strains, Phase IV (KMG-IV): sequencing the most valuable type-strain genomes for metagenomic binning, comparative biology and taxonomic classification.</title>
        <authorList>
            <person name="Goeker M."/>
        </authorList>
    </citation>
    <scope>NUCLEOTIDE SEQUENCE [LARGE SCALE GENOMIC DNA]</scope>
    <source>
        <strain evidence="1 2">DSM 4194</strain>
    </source>
</reference>
<comment type="caution">
    <text evidence="1">The sequence shown here is derived from an EMBL/GenBank/DDBJ whole genome shotgun (WGS) entry which is preliminary data.</text>
</comment>
<dbReference type="InterPro" id="IPR029058">
    <property type="entry name" value="AB_hydrolase_fold"/>
</dbReference>